<name>A0AA39HMD9_9BILA</name>
<keyword evidence="3" id="KW-1185">Reference proteome</keyword>
<feature type="signal peptide" evidence="1">
    <location>
        <begin position="1"/>
        <end position="19"/>
    </location>
</feature>
<evidence type="ECO:0000313" key="3">
    <source>
        <dbReference type="Proteomes" id="UP001175271"/>
    </source>
</evidence>
<comment type="caution">
    <text evidence="2">The sequence shown here is derived from an EMBL/GenBank/DDBJ whole genome shotgun (WGS) entry which is preliminary data.</text>
</comment>
<sequence length="103" mass="11112">MMPLATFLFLAFLVGTTTGAEQGNVVVSSFRMLFDNAHEFNLLSGLNAAIRMHDAEARTSASSLFVLFSSKPLLCPEEHASPSPCHAETITNLADTLSANMHK</sequence>
<evidence type="ECO:0000256" key="1">
    <source>
        <dbReference type="SAM" id="SignalP"/>
    </source>
</evidence>
<dbReference type="Proteomes" id="UP001175271">
    <property type="component" value="Unassembled WGS sequence"/>
</dbReference>
<gene>
    <name evidence="2" type="ORF">QR680_019176</name>
</gene>
<dbReference type="AlphaFoldDB" id="A0AA39HMD9"/>
<feature type="chain" id="PRO_5041254031" evidence="1">
    <location>
        <begin position="20"/>
        <end position="103"/>
    </location>
</feature>
<organism evidence="2 3">
    <name type="scientific">Steinernema hermaphroditum</name>
    <dbReference type="NCBI Taxonomy" id="289476"/>
    <lineage>
        <taxon>Eukaryota</taxon>
        <taxon>Metazoa</taxon>
        <taxon>Ecdysozoa</taxon>
        <taxon>Nematoda</taxon>
        <taxon>Chromadorea</taxon>
        <taxon>Rhabditida</taxon>
        <taxon>Tylenchina</taxon>
        <taxon>Panagrolaimomorpha</taxon>
        <taxon>Strongyloidoidea</taxon>
        <taxon>Steinernematidae</taxon>
        <taxon>Steinernema</taxon>
    </lineage>
</organism>
<reference evidence="2" key="1">
    <citation type="submission" date="2023-06" db="EMBL/GenBank/DDBJ databases">
        <title>Genomic analysis of the entomopathogenic nematode Steinernema hermaphroditum.</title>
        <authorList>
            <person name="Schwarz E.M."/>
            <person name="Heppert J.K."/>
            <person name="Baniya A."/>
            <person name="Schwartz H.T."/>
            <person name="Tan C.-H."/>
            <person name="Antoshechkin I."/>
            <person name="Sternberg P.W."/>
            <person name="Goodrich-Blair H."/>
            <person name="Dillman A.R."/>
        </authorList>
    </citation>
    <scope>NUCLEOTIDE SEQUENCE</scope>
    <source>
        <strain evidence="2">PS9179</strain>
        <tissue evidence="2">Whole animal</tissue>
    </source>
</reference>
<proteinExistence type="predicted"/>
<accession>A0AA39HMD9</accession>
<evidence type="ECO:0000313" key="2">
    <source>
        <dbReference type="EMBL" id="KAK0407398.1"/>
    </source>
</evidence>
<dbReference type="EMBL" id="JAUCMV010000004">
    <property type="protein sequence ID" value="KAK0407398.1"/>
    <property type="molecule type" value="Genomic_DNA"/>
</dbReference>
<protein>
    <submittedName>
        <fullName evidence="2">Uncharacterized protein</fullName>
    </submittedName>
</protein>
<keyword evidence="1" id="KW-0732">Signal</keyword>